<keyword evidence="1" id="KW-1185">Reference proteome</keyword>
<evidence type="ECO:0000313" key="1">
    <source>
        <dbReference type="Proteomes" id="UP000095287"/>
    </source>
</evidence>
<accession>A0A1I7Z396</accession>
<dbReference type="WBParaSite" id="L893_g22173.t1">
    <property type="protein sequence ID" value="L893_g22173.t1"/>
    <property type="gene ID" value="L893_g22173"/>
</dbReference>
<reference evidence="2" key="1">
    <citation type="submission" date="2016-11" db="UniProtKB">
        <authorList>
            <consortium name="WormBaseParasite"/>
        </authorList>
    </citation>
    <scope>IDENTIFICATION</scope>
</reference>
<evidence type="ECO:0000313" key="2">
    <source>
        <dbReference type="WBParaSite" id="L893_g22173.t1"/>
    </source>
</evidence>
<dbReference type="Proteomes" id="UP000095287">
    <property type="component" value="Unplaced"/>
</dbReference>
<sequence>MKKGMEHKINTGGRRLQSISLAAFRLASLGGETIRECQPSEALGPVSSCKTRQTRQEDETEGMFSNLFSCVCPYRPKGLKKRRSKNKKNKGPTTADAATSTDDFYLYGSVYEINDNCVVTASIPSTCWTEMSYADFTDDECLAQEERRLRPLPAVSPSPSASPCDINITSHSYDSAEATKVRCRATVNTSC</sequence>
<name>A0A1I7Z396_9BILA</name>
<proteinExistence type="predicted"/>
<organism evidence="1 2">
    <name type="scientific">Steinernema glaseri</name>
    <dbReference type="NCBI Taxonomy" id="37863"/>
    <lineage>
        <taxon>Eukaryota</taxon>
        <taxon>Metazoa</taxon>
        <taxon>Ecdysozoa</taxon>
        <taxon>Nematoda</taxon>
        <taxon>Chromadorea</taxon>
        <taxon>Rhabditida</taxon>
        <taxon>Tylenchina</taxon>
        <taxon>Panagrolaimomorpha</taxon>
        <taxon>Strongyloidoidea</taxon>
        <taxon>Steinernematidae</taxon>
        <taxon>Steinernema</taxon>
    </lineage>
</organism>
<dbReference type="AlphaFoldDB" id="A0A1I7Z396"/>
<protein>
    <submittedName>
        <fullName evidence="2">Lipocalin</fullName>
    </submittedName>
</protein>